<organism evidence="1 2">
    <name type="scientific">Candidatus Hydrogenisulfobacillus filiaventi</name>
    <dbReference type="NCBI Taxonomy" id="2707344"/>
    <lineage>
        <taxon>Bacteria</taxon>
        <taxon>Bacillati</taxon>
        <taxon>Bacillota</taxon>
        <taxon>Clostridia</taxon>
        <taxon>Eubacteriales</taxon>
        <taxon>Clostridiales Family XVII. Incertae Sedis</taxon>
        <taxon>Candidatus Hydrogenisulfobacillus</taxon>
    </lineage>
</organism>
<reference evidence="1 2" key="1">
    <citation type="submission" date="2020-02" db="EMBL/GenBank/DDBJ databases">
        <authorList>
            <person name="Hogendoorn C."/>
        </authorList>
    </citation>
    <scope>NUCLEOTIDE SEQUENCE [LARGE SCALE GENOMIC DNA]</scope>
    <source>
        <strain evidence="1">R501</strain>
    </source>
</reference>
<accession>A0A6F8ZEL5</accession>
<name>A0A6F8ZEL5_9FIRM</name>
<keyword evidence="2" id="KW-1185">Reference proteome</keyword>
<evidence type="ECO:0000313" key="1">
    <source>
        <dbReference type="EMBL" id="CAB1127902.1"/>
    </source>
</evidence>
<sequence length="32" mass="3606">MLAPAPAAYPYSYYFDFIQGPNNGCIFIHKPV</sequence>
<dbReference type="KEGG" id="hfv:R50_0396"/>
<dbReference type="Proteomes" id="UP000503399">
    <property type="component" value="Chromosome"/>
</dbReference>
<dbReference type="AlphaFoldDB" id="A0A6F8ZEL5"/>
<proteinExistence type="predicted"/>
<gene>
    <name evidence="1" type="ORF">R50_0396</name>
</gene>
<evidence type="ECO:0000313" key="2">
    <source>
        <dbReference type="Proteomes" id="UP000503399"/>
    </source>
</evidence>
<protein>
    <submittedName>
        <fullName evidence="1">Uncharacterized protein</fullName>
    </submittedName>
</protein>
<dbReference type="EMBL" id="LR778114">
    <property type="protein sequence ID" value="CAB1127902.1"/>
    <property type="molecule type" value="Genomic_DNA"/>
</dbReference>